<dbReference type="PANTHER" id="PTHR30204:SF92">
    <property type="entry name" value="HTH-TYPE TRANSCRIPTIONAL REGULATOR ZNTR"/>
    <property type="match status" value="1"/>
</dbReference>
<dbReference type="CDD" id="cd04787">
    <property type="entry name" value="HTH_HMRTR_unk"/>
    <property type="match status" value="1"/>
</dbReference>
<dbReference type="eggNOG" id="COG0789">
    <property type="taxonomic scope" value="Bacteria"/>
</dbReference>
<keyword evidence="2" id="KW-0238">DNA-binding</keyword>
<accession>Q21JD5</accession>
<dbReference type="InterPro" id="IPR009061">
    <property type="entry name" value="DNA-bd_dom_put_sf"/>
</dbReference>
<dbReference type="PRINTS" id="PR00040">
    <property type="entry name" value="HTHMERR"/>
</dbReference>
<dbReference type="AlphaFoldDB" id="Q21JD5"/>
<dbReference type="InterPro" id="IPR047057">
    <property type="entry name" value="MerR_fam"/>
</dbReference>
<dbReference type="OrthoDB" id="9808480at2"/>
<protein>
    <submittedName>
        <fullName evidence="5">Regulatory protein, MerR</fullName>
    </submittedName>
</protein>
<feature type="domain" description="HTH merR-type" evidence="4">
    <location>
        <begin position="1"/>
        <end position="69"/>
    </location>
</feature>
<name>Q21JD5_SACD2</name>
<dbReference type="EMBL" id="CP000282">
    <property type="protein sequence ID" value="ABD81194.1"/>
    <property type="molecule type" value="Genomic_DNA"/>
</dbReference>
<evidence type="ECO:0000256" key="3">
    <source>
        <dbReference type="ARBA" id="ARBA00023163"/>
    </source>
</evidence>
<dbReference type="KEGG" id="sde:Sde_1934"/>
<reference evidence="5 6" key="1">
    <citation type="journal article" date="2008" name="PLoS Genet.">
        <title>Complete genome sequence of the complex carbohydrate-degrading marine bacterium, Saccharophagus degradans strain 2-40 T.</title>
        <authorList>
            <person name="Weiner R.M."/>
            <person name="Taylor L.E.II."/>
            <person name="Henrissat B."/>
            <person name="Hauser L."/>
            <person name="Land M."/>
            <person name="Coutinho P.M."/>
            <person name="Rancurel C."/>
            <person name="Saunders E.H."/>
            <person name="Longmire A.G."/>
            <person name="Zhang H."/>
            <person name="Bayer E.A."/>
            <person name="Gilbert H.J."/>
            <person name="Larimer F."/>
            <person name="Zhulin I.B."/>
            <person name="Ekborg N.A."/>
            <person name="Lamed R."/>
            <person name="Richardson P.M."/>
            <person name="Borovok I."/>
            <person name="Hutcheson S."/>
        </authorList>
    </citation>
    <scope>NUCLEOTIDE SEQUENCE [LARGE SCALE GENOMIC DNA]</scope>
    <source>
        <strain evidence="6">2-40 / ATCC 43961 / DSM 17024</strain>
    </source>
</reference>
<dbReference type="HOGENOM" id="CLU_060077_2_2_6"/>
<dbReference type="SUPFAM" id="SSF46955">
    <property type="entry name" value="Putative DNA-binding domain"/>
    <property type="match status" value="1"/>
</dbReference>
<dbReference type="InterPro" id="IPR000551">
    <property type="entry name" value="MerR-type_HTH_dom"/>
</dbReference>
<organism evidence="5 6">
    <name type="scientific">Saccharophagus degradans (strain 2-40 / ATCC 43961 / DSM 17024)</name>
    <dbReference type="NCBI Taxonomy" id="203122"/>
    <lineage>
        <taxon>Bacteria</taxon>
        <taxon>Pseudomonadati</taxon>
        <taxon>Pseudomonadota</taxon>
        <taxon>Gammaproteobacteria</taxon>
        <taxon>Cellvibrionales</taxon>
        <taxon>Cellvibrionaceae</taxon>
        <taxon>Saccharophagus</taxon>
    </lineage>
</organism>
<dbReference type="STRING" id="203122.Sde_1934"/>
<dbReference type="Proteomes" id="UP000001947">
    <property type="component" value="Chromosome"/>
</dbReference>
<proteinExistence type="predicted"/>
<dbReference type="InterPro" id="IPR015358">
    <property type="entry name" value="Tscrpt_reg_MerR_DNA-bd"/>
</dbReference>
<dbReference type="SMART" id="SM00422">
    <property type="entry name" value="HTH_MERR"/>
    <property type="match status" value="1"/>
</dbReference>
<dbReference type="Pfam" id="PF09278">
    <property type="entry name" value="MerR-DNA-bind"/>
    <property type="match status" value="1"/>
</dbReference>
<dbReference type="GeneID" id="98613612"/>
<dbReference type="PROSITE" id="PS50937">
    <property type="entry name" value="HTH_MERR_2"/>
    <property type="match status" value="1"/>
</dbReference>
<dbReference type="GO" id="GO:0003700">
    <property type="term" value="F:DNA-binding transcription factor activity"/>
    <property type="evidence" value="ECO:0007669"/>
    <property type="project" value="InterPro"/>
</dbReference>
<keyword evidence="3" id="KW-0804">Transcription</keyword>
<evidence type="ECO:0000313" key="6">
    <source>
        <dbReference type="Proteomes" id="UP000001947"/>
    </source>
</evidence>
<evidence type="ECO:0000256" key="1">
    <source>
        <dbReference type="ARBA" id="ARBA00023015"/>
    </source>
</evidence>
<keyword evidence="6" id="KW-1185">Reference proteome</keyword>
<evidence type="ECO:0000256" key="2">
    <source>
        <dbReference type="ARBA" id="ARBA00023125"/>
    </source>
</evidence>
<dbReference type="Gene3D" id="1.10.1660.10">
    <property type="match status" value="1"/>
</dbReference>
<keyword evidence="1" id="KW-0805">Transcription regulation</keyword>
<gene>
    <name evidence="5" type="ordered locus">Sde_1934</name>
</gene>
<dbReference type="GO" id="GO:0003677">
    <property type="term" value="F:DNA binding"/>
    <property type="evidence" value="ECO:0007669"/>
    <property type="project" value="UniProtKB-KW"/>
</dbReference>
<dbReference type="PANTHER" id="PTHR30204">
    <property type="entry name" value="REDOX-CYCLING DRUG-SENSING TRANSCRIPTIONAL ACTIVATOR SOXR"/>
    <property type="match status" value="1"/>
</dbReference>
<dbReference type="RefSeq" id="WP_011468412.1">
    <property type="nucleotide sequence ID" value="NC_007912.1"/>
</dbReference>
<evidence type="ECO:0000313" key="5">
    <source>
        <dbReference type="EMBL" id="ABD81194.1"/>
    </source>
</evidence>
<sequence>MRVKELANHLSVSAETVRFYTRQGFLSPTKNPVNGYKEYGLKDQSRLRFILSARALGFTVKDIAEILSVAEQKRTPCPMVRMMIEKRLLETEAQYQETVKLRQRMREAVKTWSGLPDAEPTGDMICHLIESFSHSQEGVHHE</sequence>
<dbReference type="Pfam" id="PF00376">
    <property type="entry name" value="MerR"/>
    <property type="match status" value="1"/>
</dbReference>
<evidence type="ECO:0000259" key="4">
    <source>
        <dbReference type="PROSITE" id="PS50937"/>
    </source>
</evidence>